<organism evidence="10">
    <name type="scientific">uncultured Pyrinomonadaceae bacterium</name>
    <dbReference type="NCBI Taxonomy" id="2283094"/>
    <lineage>
        <taxon>Bacteria</taxon>
        <taxon>Pseudomonadati</taxon>
        <taxon>Acidobacteriota</taxon>
        <taxon>Blastocatellia</taxon>
        <taxon>Blastocatellales</taxon>
        <taxon>Pyrinomonadaceae</taxon>
        <taxon>environmental samples</taxon>
    </lineage>
</organism>
<feature type="chain" id="PRO_5027069669" description="Peptidase M14 domain-containing protein" evidence="8">
    <location>
        <begin position="21"/>
        <end position="769"/>
    </location>
</feature>
<gene>
    <name evidence="10" type="ORF">AVDCRST_MAG74-3567</name>
</gene>
<dbReference type="EMBL" id="CADCUR010000298">
    <property type="protein sequence ID" value="CAA9429209.1"/>
    <property type="molecule type" value="Genomic_DNA"/>
</dbReference>
<dbReference type="AlphaFoldDB" id="A0A6J4Q2V5"/>
<sequence length="769" mass="86387">MPKLFRVFFLFVLFSAVAFAQTKIPAPADALGFTPGDDRKLASWNQILDYFRKLDEGSDRVQFQEIGKSTMNVPFVYATISAPENLKNLEKFKQINAKLADPRLIKSNEKLAADLIKQGKTIVLITCGIHSTEVGSTLSSMLIAHRLASSNEPEIQKILQNTIVLLVPSLNPDGVDIVKNWYDKTLGTKFEGTTPPELYHKYVGHDNNRDWYAFTQIETQLTVDKIHNVWHPQIVNDIHQQGANGARLFVPPYMKPVEPNVPKEIVEGYTELGNYILREMTDKGFAGITNDSIYDAWTPARAYSHYHGGVRILTETASARLASPMKVEFEKLRVDASDNYDPQKASANFPKPWQGGDWTLRDITNYMTTSSFTLLKHAAENREAWLKRFYAVGKEAVRPRKNGELQGFIVQQPKDDKGFYNVVEILRRGGVKVDFPSSLQLDNKSYEKVAVIKLDQPYGLFAKALLEKQTYPNLKDEKGNPIPPYDVTAHTLSLLMNTEVLPVFKAFKYKSLSDEKSFVEQVGCYNYLGVYRSFVPSMDEGWTRWIFNTFTTADDCATSAESIENKAIQENQLKDYKQIIFPDQSPNQILNGYAKGAMPDEYTGGIGAEGVENLRKFVEAGGTLVFLNRASNFAIEQFNLPVTDVTKGANRKDFYIPGSILRTELDTAHPIAKGMPKDSIAWFEDSPAFEIKTDPLALTNNFKIIASYPKNPKDIMLSGWALGAERLAGKAALVEFMLGKGKIVLFGFRPQYRGQSLATFPLLFNAISN</sequence>
<comment type="caution">
    <text evidence="7">Lacks conserved residue(s) required for the propagation of feature annotation.</text>
</comment>
<dbReference type="GO" id="GO:0006508">
    <property type="term" value="P:proteolysis"/>
    <property type="evidence" value="ECO:0007669"/>
    <property type="project" value="UniProtKB-KW"/>
</dbReference>
<dbReference type="Gene3D" id="3.40.50.880">
    <property type="match status" value="1"/>
</dbReference>
<reference evidence="10" key="1">
    <citation type="submission" date="2020-02" db="EMBL/GenBank/DDBJ databases">
        <authorList>
            <person name="Meier V. D."/>
        </authorList>
    </citation>
    <scope>NUCLEOTIDE SEQUENCE</scope>
    <source>
        <strain evidence="10">AVDCRST_MAG74</strain>
    </source>
</reference>
<evidence type="ECO:0000256" key="4">
    <source>
        <dbReference type="ARBA" id="ARBA00022801"/>
    </source>
</evidence>
<accession>A0A6J4Q2V5</accession>
<feature type="domain" description="Peptidase M14" evidence="9">
    <location>
        <begin position="40"/>
        <end position="392"/>
    </location>
</feature>
<evidence type="ECO:0000256" key="1">
    <source>
        <dbReference type="ARBA" id="ARBA00001947"/>
    </source>
</evidence>
<evidence type="ECO:0000256" key="5">
    <source>
        <dbReference type="ARBA" id="ARBA00022833"/>
    </source>
</evidence>
<evidence type="ECO:0000256" key="2">
    <source>
        <dbReference type="ARBA" id="ARBA00005988"/>
    </source>
</evidence>
<dbReference type="GO" id="GO:0005615">
    <property type="term" value="C:extracellular space"/>
    <property type="evidence" value="ECO:0007669"/>
    <property type="project" value="TreeGrafter"/>
</dbReference>
<keyword evidence="3" id="KW-0645">Protease</keyword>
<comment type="similarity">
    <text evidence="2 7">Belongs to the peptidase M14 family.</text>
</comment>
<dbReference type="PANTHER" id="PTHR11705:SF143">
    <property type="entry name" value="SLL0236 PROTEIN"/>
    <property type="match status" value="1"/>
</dbReference>
<evidence type="ECO:0000256" key="3">
    <source>
        <dbReference type="ARBA" id="ARBA00022670"/>
    </source>
</evidence>
<evidence type="ECO:0000256" key="7">
    <source>
        <dbReference type="PROSITE-ProRule" id="PRU01379"/>
    </source>
</evidence>
<dbReference type="GO" id="GO:0008270">
    <property type="term" value="F:zinc ion binding"/>
    <property type="evidence" value="ECO:0007669"/>
    <property type="project" value="InterPro"/>
</dbReference>
<dbReference type="SUPFAM" id="SSF53187">
    <property type="entry name" value="Zn-dependent exopeptidases"/>
    <property type="match status" value="1"/>
</dbReference>
<feature type="signal peptide" evidence="8">
    <location>
        <begin position="1"/>
        <end position="20"/>
    </location>
</feature>
<dbReference type="Gene3D" id="3.40.630.10">
    <property type="entry name" value="Zn peptidases"/>
    <property type="match status" value="1"/>
</dbReference>
<dbReference type="SUPFAM" id="SSF52317">
    <property type="entry name" value="Class I glutamine amidotransferase-like"/>
    <property type="match status" value="1"/>
</dbReference>
<dbReference type="Pfam" id="PF00246">
    <property type="entry name" value="Peptidase_M14"/>
    <property type="match status" value="1"/>
</dbReference>
<name>A0A6J4Q2V5_9BACT</name>
<keyword evidence="8" id="KW-0732">Signal</keyword>
<protein>
    <recommendedName>
        <fullName evidence="9">Peptidase M14 domain-containing protein</fullName>
    </recommendedName>
</protein>
<dbReference type="PROSITE" id="PS52035">
    <property type="entry name" value="PEPTIDASE_M14"/>
    <property type="match status" value="1"/>
</dbReference>
<dbReference type="InterPro" id="IPR029062">
    <property type="entry name" value="Class_I_gatase-like"/>
</dbReference>
<dbReference type="CDD" id="cd06240">
    <property type="entry name" value="M14-like"/>
    <property type="match status" value="1"/>
</dbReference>
<dbReference type="PANTHER" id="PTHR11705">
    <property type="entry name" value="PROTEASE FAMILY M14 CARBOXYPEPTIDASE A,B"/>
    <property type="match status" value="1"/>
</dbReference>
<evidence type="ECO:0000259" key="9">
    <source>
        <dbReference type="PROSITE" id="PS52035"/>
    </source>
</evidence>
<evidence type="ECO:0000313" key="10">
    <source>
        <dbReference type="EMBL" id="CAA9429209.1"/>
    </source>
</evidence>
<dbReference type="GO" id="GO:0004181">
    <property type="term" value="F:metallocarboxypeptidase activity"/>
    <property type="evidence" value="ECO:0007669"/>
    <property type="project" value="InterPro"/>
</dbReference>
<proteinExistence type="inferred from homology"/>
<dbReference type="InterPro" id="IPR000834">
    <property type="entry name" value="Peptidase_M14"/>
</dbReference>
<keyword evidence="5" id="KW-0862">Zinc</keyword>
<keyword evidence="4" id="KW-0378">Hydrolase</keyword>
<keyword evidence="6" id="KW-0482">Metalloprotease</keyword>
<evidence type="ECO:0000256" key="8">
    <source>
        <dbReference type="SAM" id="SignalP"/>
    </source>
</evidence>
<comment type="cofactor">
    <cofactor evidence="1">
        <name>Zn(2+)</name>
        <dbReference type="ChEBI" id="CHEBI:29105"/>
    </cofactor>
</comment>
<evidence type="ECO:0000256" key="6">
    <source>
        <dbReference type="ARBA" id="ARBA00023049"/>
    </source>
</evidence>